<feature type="signal peptide" evidence="1">
    <location>
        <begin position="1"/>
        <end position="21"/>
    </location>
</feature>
<sequence length="144" mass="15437">MLKKIMTTLLFTGVLSASVSAKVTLDDANADAEWYAQQNAHLSDTLLPMQPNEFDQNAENGANQLGVWVKTSSSVTQWENAGAYAQVISPNATGQSCVKGAKALISNQYTGRECVSYNSHGTMCTGYKTTVVTPTDSGYKAECQ</sequence>
<feature type="chain" id="PRO_5045315818" evidence="1">
    <location>
        <begin position="22"/>
        <end position="144"/>
    </location>
</feature>
<keyword evidence="1" id="KW-0732">Signal</keyword>
<keyword evidence="3" id="KW-1185">Reference proteome</keyword>
<accession>A0ABP1WZ08</accession>
<evidence type="ECO:0000313" key="3">
    <source>
        <dbReference type="Proteomes" id="UP000049077"/>
    </source>
</evidence>
<evidence type="ECO:0000313" key="2">
    <source>
        <dbReference type="EMBL" id="CDT52053.1"/>
    </source>
</evidence>
<dbReference type="Proteomes" id="UP000049077">
    <property type="component" value="Unassembled WGS sequence"/>
</dbReference>
<name>A0ABP1WZ08_9VIBR</name>
<evidence type="ECO:0000256" key="1">
    <source>
        <dbReference type="SAM" id="SignalP"/>
    </source>
</evidence>
<reference evidence="2 3" key="1">
    <citation type="submission" date="2014-06" db="EMBL/GenBank/DDBJ databases">
        <authorList>
            <person name="Le Roux F."/>
        </authorList>
    </citation>
    <scope>NUCLEOTIDE SEQUENCE [LARGE SCALE GENOMIC DNA]</scope>
    <source>
        <strain evidence="2 3">J5-4</strain>
    </source>
</reference>
<gene>
    <name evidence="2" type="ORF">VCR4J5_670071</name>
</gene>
<dbReference type="EMBL" id="CCJX01000154">
    <property type="protein sequence ID" value="CDT52053.1"/>
    <property type="molecule type" value="Genomic_DNA"/>
</dbReference>
<protein>
    <submittedName>
        <fullName evidence="2">Uncharacterized protein</fullName>
    </submittedName>
</protein>
<comment type="caution">
    <text evidence="2">The sequence shown here is derived from an EMBL/GenBank/DDBJ whole genome shotgun (WGS) entry which is preliminary data.</text>
</comment>
<proteinExistence type="predicted"/>
<dbReference type="RefSeq" id="WP_057620603.1">
    <property type="nucleotide sequence ID" value="NZ_CAWMQT010000154.1"/>
</dbReference>
<organism evidence="2 3">
    <name type="scientific">Vibrio crassostreae</name>
    <dbReference type="NCBI Taxonomy" id="246167"/>
    <lineage>
        <taxon>Bacteria</taxon>
        <taxon>Pseudomonadati</taxon>
        <taxon>Pseudomonadota</taxon>
        <taxon>Gammaproteobacteria</taxon>
        <taxon>Vibrionales</taxon>
        <taxon>Vibrionaceae</taxon>
        <taxon>Vibrio</taxon>
    </lineage>
</organism>